<evidence type="ECO:0000256" key="9">
    <source>
        <dbReference type="SAM" id="Phobius"/>
    </source>
</evidence>
<dbReference type="InterPro" id="IPR036890">
    <property type="entry name" value="HATPase_C_sf"/>
</dbReference>
<evidence type="ECO:0000256" key="7">
    <source>
        <dbReference type="ARBA" id="ARBA00022840"/>
    </source>
</evidence>
<keyword evidence="14" id="KW-1185">Reference proteome</keyword>
<keyword evidence="8" id="KW-0902">Two-component regulatory system</keyword>
<proteinExistence type="predicted"/>
<dbReference type="Proteomes" id="UP001501578">
    <property type="component" value="Unassembled WGS sequence"/>
</dbReference>
<feature type="transmembrane region" description="Helical" evidence="9">
    <location>
        <begin position="21"/>
        <end position="42"/>
    </location>
</feature>
<dbReference type="CDD" id="cd16917">
    <property type="entry name" value="HATPase_UhpB-NarQ-NarX-like"/>
    <property type="match status" value="1"/>
</dbReference>
<reference evidence="13 14" key="1">
    <citation type="journal article" date="2019" name="Int. J. Syst. Evol. Microbiol.">
        <title>The Global Catalogue of Microorganisms (GCM) 10K type strain sequencing project: providing services to taxonomists for standard genome sequencing and annotation.</title>
        <authorList>
            <consortium name="The Broad Institute Genomics Platform"/>
            <consortium name="The Broad Institute Genome Sequencing Center for Infectious Disease"/>
            <person name="Wu L."/>
            <person name="Ma J."/>
        </authorList>
    </citation>
    <scope>NUCLEOTIDE SEQUENCE [LARGE SCALE GENOMIC DNA]</scope>
    <source>
        <strain evidence="13 14">JCM 11136</strain>
    </source>
</reference>
<dbReference type="PANTHER" id="PTHR24421">
    <property type="entry name" value="NITRATE/NITRITE SENSOR PROTEIN NARX-RELATED"/>
    <property type="match status" value="1"/>
</dbReference>
<dbReference type="InterPro" id="IPR055558">
    <property type="entry name" value="DUF7134"/>
</dbReference>
<accession>A0ABN1PJ04</accession>
<evidence type="ECO:0000256" key="1">
    <source>
        <dbReference type="ARBA" id="ARBA00000085"/>
    </source>
</evidence>
<feature type="domain" description="DUF7134" evidence="12">
    <location>
        <begin position="30"/>
        <end position="163"/>
    </location>
</feature>
<feature type="domain" description="Histidine kinase/HSP90-like ATPase" evidence="10">
    <location>
        <begin position="290"/>
        <end position="377"/>
    </location>
</feature>
<feature type="transmembrane region" description="Helical" evidence="9">
    <location>
        <begin position="70"/>
        <end position="101"/>
    </location>
</feature>
<keyword evidence="9" id="KW-1133">Transmembrane helix</keyword>
<dbReference type="InterPro" id="IPR011712">
    <property type="entry name" value="Sig_transdc_His_kin_sub3_dim/P"/>
</dbReference>
<comment type="catalytic activity">
    <reaction evidence="1">
        <text>ATP + protein L-histidine = ADP + protein N-phospho-L-histidine.</text>
        <dbReference type="EC" id="2.7.13.3"/>
    </reaction>
</comment>
<feature type="transmembrane region" description="Helical" evidence="9">
    <location>
        <begin position="113"/>
        <end position="135"/>
    </location>
</feature>
<dbReference type="GO" id="GO:0016301">
    <property type="term" value="F:kinase activity"/>
    <property type="evidence" value="ECO:0007669"/>
    <property type="project" value="UniProtKB-KW"/>
</dbReference>
<dbReference type="Pfam" id="PF23539">
    <property type="entry name" value="DUF7134"/>
    <property type="match status" value="1"/>
</dbReference>
<keyword evidence="4" id="KW-0808">Transferase</keyword>
<dbReference type="InterPro" id="IPR003594">
    <property type="entry name" value="HATPase_dom"/>
</dbReference>
<keyword evidence="9" id="KW-0472">Membrane</keyword>
<sequence>MTRPARRAGYRLRVDLFAKRLGRAQLVGLDCLAAWAFVLVYLSEAGLTRAGWVLALAAPLAVRRRWPRTVFAATFAVACVLTWGGVVTGAFGAPAYAIYLVAVASKRRVRVDYVVMGVLIAVLFVSMFGVSAPVVRQADGAVMMGLAAVMCSYVIGLVVRERRAFAARDAERLAQQAVAEERLRIARELHDVVAHSVGLIAVKASVANHVIASRPQEARDALSVIEDASRDAMTEMRQLLGVLRSAEAPDLGPAPGLDGLAELAERARLGGVEVRLRVGDLGRVPPGVGLSVYRIVQEALTNVVKHAAPAASQVTVEDDGGCVRVEVLDDGPGRRSLPGTGTGHGLIGMRERVMMYGGTFEAGPGPRGFRVAAVLPYGGSP</sequence>
<evidence type="ECO:0000259" key="12">
    <source>
        <dbReference type="Pfam" id="PF23539"/>
    </source>
</evidence>
<comment type="caution">
    <text evidence="13">The sequence shown here is derived from an EMBL/GenBank/DDBJ whole genome shotgun (WGS) entry which is preliminary data.</text>
</comment>
<dbReference type="Pfam" id="PF07730">
    <property type="entry name" value="HisKA_3"/>
    <property type="match status" value="1"/>
</dbReference>
<dbReference type="EMBL" id="BAAAHQ010000015">
    <property type="protein sequence ID" value="GAA0928547.1"/>
    <property type="molecule type" value="Genomic_DNA"/>
</dbReference>
<keyword evidence="6 13" id="KW-0418">Kinase</keyword>
<evidence type="ECO:0000256" key="4">
    <source>
        <dbReference type="ARBA" id="ARBA00022679"/>
    </source>
</evidence>
<name>A0ABN1PJ04_9ACTN</name>
<keyword evidence="3" id="KW-0597">Phosphoprotein</keyword>
<dbReference type="EC" id="2.7.13.3" evidence="2"/>
<evidence type="ECO:0000256" key="6">
    <source>
        <dbReference type="ARBA" id="ARBA00022777"/>
    </source>
</evidence>
<keyword evidence="5" id="KW-0547">Nucleotide-binding</keyword>
<dbReference type="Pfam" id="PF02518">
    <property type="entry name" value="HATPase_c"/>
    <property type="match status" value="1"/>
</dbReference>
<keyword evidence="9" id="KW-0812">Transmembrane</keyword>
<evidence type="ECO:0000256" key="3">
    <source>
        <dbReference type="ARBA" id="ARBA00022553"/>
    </source>
</evidence>
<evidence type="ECO:0000256" key="2">
    <source>
        <dbReference type="ARBA" id="ARBA00012438"/>
    </source>
</evidence>
<evidence type="ECO:0000313" key="13">
    <source>
        <dbReference type="EMBL" id="GAA0928547.1"/>
    </source>
</evidence>
<dbReference type="Gene3D" id="1.20.5.1930">
    <property type="match status" value="1"/>
</dbReference>
<feature type="transmembrane region" description="Helical" evidence="9">
    <location>
        <begin position="141"/>
        <end position="159"/>
    </location>
</feature>
<organism evidence="13 14">
    <name type="scientific">Nonomuraea longicatena</name>
    <dbReference type="NCBI Taxonomy" id="83682"/>
    <lineage>
        <taxon>Bacteria</taxon>
        <taxon>Bacillati</taxon>
        <taxon>Actinomycetota</taxon>
        <taxon>Actinomycetes</taxon>
        <taxon>Streptosporangiales</taxon>
        <taxon>Streptosporangiaceae</taxon>
        <taxon>Nonomuraea</taxon>
    </lineage>
</organism>
<evidence type="ECO:0000256" key="5">
    <source>
        <dbReference type="ARBA" id="ARBA00022741"/>
    </source>
</evidence>
<gene>
    <name evidence="13" type="ORF">GCM10009560_31680</name>
</gene>
<dbReference type="Gene3D" id="3.30.565.10">
    <property type="entry name" value="Histidine kinase-like ATPase, C-terminal domain"/>
    <property type="match status" value="1"/>
</dbReference>
<keyword evidence="7" id="KW-0067">ATP-binding</keyword>
<dbReference type="PANTHER" id="PTHR24421:SF10">
    <property type="entry name" value="NITRATE_NITRITE SENSOR PROTEIN NARQ"/>
    <property type="match status" value="1"/>
</dbReference>
<evidence type="ECO:0000313" key="14">
    <source>
        <dbReference type="Proteomes" id="UP001501578"/>
    </source>
</evidence>
<feature type="domain" description="Signal transduction histidine kinase subgroup 3 dimerisation and phosphoacceptor" evidence="11">
    <location>
        <begin position="181"/>
        <end position="246"/>
    </location>
</feature>
<evidence type="ECO:0000256" key="8">
    <source>
        <dbReference type="ARBA" id="ARBA00023012"/>
    </source>
</evidence>
<dbReference type="SUPFAM" id="SSF55874">
    <property type="entry name" value="ATPase domain of HSP90 chaperone/DNA topoisomerase II/histidine kinase"/>
    <property type="match status" value="1"/>
</dbReference>
<protein>
    <recommendedName>
        <fullName evidence="2">histidine kinase</fullName>
        <ecNumber evidence="2">2.7.13.3</ecNumber>
    </recommendedName>
</protein>
<evidence type="ECO:0000259" key="10">
    <source>
        <dbReference type="Pfam" id="PF02518"/>
    </source>
</evidence>
<dbReference type="InterPro" id="IPR050482">
    <property type="entry name" value="Sensor_HK_TwoCompSys"/>
</dbReference>
<evidence type="ECO:0000259" key="11">
    <source>
        <dbReference type="Pfam" id="PF07730"/>
    </source>
</evidence>